<keyword evidence="5" id="KW-0107">Calcium channel</keyword>
<evidence type="ECO:0000259" key="16">
    <source>
        <dbReference type="PROSITE" id="PS50222"/>
    </source>
</evidence>
<dbReference type="SMART" id="SM00054">
    <property type="entry name" value="EFh"/>
    <property type="match status" value="2"/>
</dbReference>
<dbReference type="InterPro" id="IPR027359">
    <property type="entry name" value="Volt_channel_dom_sf"/>
</dbReference>
<dbReference type="SUPFAM" id="SSF81324">
    <property type="entry name" value="Voltage-gated potassium channels"/>
    <property type="match status" value="1"/>
</dbReference>
<sequence>MAAEWKPSDWVRLDGASASIPGVPQNDGAKAFKHPDTYESLVNSFIEDIEEDEEAEPEDAATRMRRMFASRGTESLELFEAQAAQEGERGNEFAEARVPLVDTTVFIFGMGFVVLVNAVLIGIEVDWGRNSPVFFMAANLFFLILYLAELCFRFVTFGSGVFHDWLTVLDMILVVLVFIEQFAFPGSFARSLPAFRLIRLLRLLRTLRSLKSSPQLMAFVSNAMRIMKTLGWVTLCLFLLLWAVSAVMRNVIGRSAEWNDTYDPWQEYDPFEAFNNREYFGSVTKSFFTLLQVVTTAQWANNIARPIAFEYPMTVAFWGLFLLVTTFGLIVCVVANIVQDAIETSRVLEASTKEVERENRQNAGRRARTLLRMIDEDGDGELDFDELDAALKQKEFVQTLYSFEVPVMDAESLLRLFDKKVSGTLSFDALVNGLVGMLDDVEDKDWILLSIWSEGLHLRADTVELQCEQLLQQVVKLRKLLQHMESALKQFLVSREKTWMYYRAMAYVRSAPPPVPASVLEVLNIQVKEEIPEDEGDAFIAFARRYIGPSTRVLPPEEPPPRPPFPDVAKRLINRKAVLPPAPMPPEVYRAMHYKEEAARMAHERRFDVDGKSGGTSATFLQLKRELAVDSELLE</sequence>
<dbReference type="InterPro" id="IPR002048">
    <property type="entry name" value="EF_hand_dom"/>
</dbReference>
<dbReference type="EMBL" id="CAMXCT010000343">
    <property type="protein sequence ID" value="CAI3977439.1"/>
    <property type="molecule type" value="Genomic_DNA"/>
</dbReference>
<dbReference type="Gene3D" id="1.20.120.350">
    <property type="entry name" value="Voltage-gated potassium channels. Chain C"/>
    <property type="match status" value="1"/>
</dbReference>
<feature type="coiled-coil region" evidence="14">
    <location>
        <begin position="460"/>
        <end position="487"/>
    </location>
</feature>
<dbReference type="PROSITE" id="PS50222">
    <property type="entry name" value="EF_HAND_2"/>
    <property type="match status" value="2"/>
</dbReference>
<keyword evidence="10" id="KW-0406">Ion transport</keyword>
<keyword evidence="11 15" id="KW-0472">Membrane</keyword>
<organism evidence="17">
    <name type="scientific">Cladocopium goreaui</name>
    <dbReference type="NCBI Taxonomy" id="2562237"/>
    <lineage>
        <taxon>Eukaryota</taxon>
        <taxon>Sar</taxon>
        <taxon>Alveolata</taxon>
        <taxon>Dinophyceae</taxon>
        <taxon>Suessiales</taxon>
        <taxon>Symbiodiniaceae</taxon>
        <taxon>Cladocopium</taxon>
    </lineage>
</organism>
<dbReference type="OrthoDB" id="442624at2759"/>
<keyword evidence="6 15" id="KW-0812">Transmembrane</keyword>
<evidence type="ECO:0000256" key="11">
    <source>
        <dbReference type="ARBA" id="ARBA00023136"/>
    </source>
</evidence>
<evidence type="ECO:0000256" key="1">
    <source>
        <dbReference type="ARBA" id="ARBA00004141"/>
    </source>
</evidence>
<keyword evidence="14" id="KW-0175">Coiled coil</keyword>
<evidence type="ECO:0000256" key="2">
    <source>
        <dbReference type="ARBA" id="ARBA00022448"/>
    </source>
</evidence>
<dbReference type="EMBL" id="CAMXCT020000343">
    <property type="protein sequence ID" value="CAL1130814.1"/>
    <property type="molecule type" value="Genomic_DNA"/>
</dbReference>
<evidence type="ECO:0000256" key="5">
    <source>
        <dbReference type="ARBA" id="ARBA00022673"/>
    </source>
</evidence>
<dbReference type="GO" id="GO:0005509">
    <property type="term" value="F:calcium ion binding"/>
    <property type="evidence" value="ECO:0007669"/>
    <property type="project" value="InterPro"/>
</dbReference>
<evidence type="ECO:0000256" key="12">
    <source>
        <dbReference type="ARBA" id="ARBA00023180"/>
    </source>
</evidence>
<dbReference type="Proteomes" id="UP001152797">
    <property type="component" value="Unassembled WGS sequence"/>
</dbReference>
<dbReference type="InterPro" id="IPR050599">
    <property type="entry name" value="VDCC_alpha-1_subunit"/>
</dbReference>
<dbReference type="Pfam" id="PF00520">
    <property type="entry name" value="Ion_trans"/>
    <property type="match status" value="1"/>
</dbReference>
<evidence type="ECO:0000256" key="9">
    <source>
        <dbReference type="ARBA" id="ARBA00022989"/>
    </source>
</evidence>
<keyword evidence="13" id="KW-0407">Ion channel</keyword>
<feature type="domain" description="EF-hand" evidence="16">
    <location>
        <begin position="405"/>
        <end position="440"/>
    </location>
</feature>
<keyword evidence="7" id="KW-0106">Calcium</keyword>
<evidence type="ECO:0000313" key="19">
    <source>
        <dbReference type="Proteomes" id="UP001152797"/>
    </source>
</evidence>
<accession>A0A9P1BQ75</accession>
<keyword evidence="3" id="KW-0597">Phosphoprotein</keyword>
<dbReference type="PANTHER" id="PTHR45628">
    <property type="entry name" value="VOLTAGE-DEPENDENT CALCIUM CHANNEL TYPE A SUBUNIT ALPHA-1"/>
    <property type="match status" value="1"/>
</dbReference>
<evidence type="ECO:0000256" key="15">
    <source>
        <dbReference type="SAM" id="Phobius"/>
    </source>
</evidence>
<evidence type="ECO:0000256" key="14">
    <source>
        <dbReference type="SAM" id="Coils"/>
    </source>
</evidence>
<feature type="domain" description="EF-hand" evidence="16">
    <location>
        <begin position="362"/>
        <end position="397"/>
    </location>
</feature>
<keyword evidence="4" id="KW-0109">Calcium transport</keyword>
<dbReference type="EMBL" id="CAMXCT030000343">
    <property type="protein sequence ID" value="CAL4764751.1"/>
    <property type="molecule type" value="Genomic_DNA"/>
</dbReference>
<evidence type="ECO:0000256" key="7">
    <source>
        <dbReference type="ARBA" id="ARBA00022837"/>
    </source>
</evidence>
<proteinExistence type="predicted"/>
<evidence type="ECO:0000256" key="4">
    <source>
        <dbReference type="ARBA" id="ARBA00022568"/>
    </source>
</evidence>
<dbReference type="AlphaFoldDB" id="A0A9P1BQ75"/>
<reference evidence="18 19" key="2">
    <citation type="submission" date="2024-05" db="EMBL/GenBank/DDBJ databases">
        <authorList>
            <person name="Chen Y."/>
            <person name="Shah S."/>
            <person name="Dougan E. K."/>
            <person name="Thang M."/>
            <person name="Chan C."/>
        </authorList>
    </citation>
    <scope>NUCLEOTIDE SEQUENCE [LARGE SCALE GENOMIC DNA]</scope>
</reference>
<gene>
    <name evidence="17" type="ORF">C1SCF055_LOCUS5580</name>
</gene>
<protein>
    <submittedName>
        <fullName evidence="18">Voltage-dependent T-type calcium channel subunit alpha-1G</fullName>
    </submittedName>
</protein>
<dbReference type="Gene3D" id="1.10.238.10">
    <property type="entry name" value="EF-hand"/>
    <property type="match status" value="1"/>
</dbReference>
<evidence type="ECO:0000313" key="17">
    <source>
        <dbReference type="EMBL" id="CAI3977439.1"/>
    </source>
</evidence>
<feature type="transmembrane region" description="Helical" evidence="15">
    <location>
        <begin position="167"/>
        <end position="189"/>
    </location>
</feature>
<feature type="transmembrane region" description="Helical" evidence="15">
    <location>
        <begin position="103"/>
        <end position="121"/>
    </location>
</feature>
<evidence type="ECO:0000256" key="10">
    <source>
        <dbReference type="ARBA" id="ARBA00023065"/>
    </source>
</evidence>
<feature type="transmembrane region" description="Helical" evidence="15">
    <location>
        <begin position="133"/>
        <end position="155"/>
    </location>
</feature>
<dbReference type="GO" id="GO:0005891">
    <property type="term" value="C:voltage-gated calcium channel complex"/>
    <property type="evidence" value="ECO:0007669"/>
    <property type="project" value="TreeGrafter"/>
</dbReference>
<evidence type="ECO:0000256" key="13">
    <source>
        <dbReference type="ARBA" id="ARBA00023303"/>
    </source>
</evidence>
<dbReference type="InterPro" id="IPR018247">
    <property type="entry name" value="EF_Hand_1_Ca_BS"/>
</dbReference>
<comment type="caution">
    <text evidence="17">The sequence shown here is derived from an EMBL/GenBank/DDBJ whole genome shotgun (WGS) entry which is preliminary data.</text>
</comment>
<dbReference type="Gene3D" id="1.10.287.70">
    <property type="match status" value="1"/>
</dbReference>
<dbReference type="GO" id="GO:0098703">
    <property type="term" value="P:calcium ion import across plasma membrane"/>
    <property type="evidence" value="ECO:0007669"/>
    <property type="project" value="TreeGrafter"/>
</dbReference>
<keyword evidence="8" id="KW-0851">Voltage-gated channel</keyword>
<keyword evidence="19" id="KW-1185">Reference proteome</keyword>
<reference evidence="17" key="1">
    <citation type="submission" date="2022-10" db="EMBL/GenBank/DDBJ databases">
        <authorList>
            <person name="Chen Y."/>
            <person name="Dougan E. K."/>
            <person name="Chan C."/>
            <person name="Rhodes N."/>
            <person name="Thang M."/>
        </authorList>
    </citation>
    <scope>NUCLEOTIDE SEQUENCE</scope>
</reference>
<keyword evidence="12" id="KW-0325">Glycoprotein</keyword>
<dbReference type="GO" id="GO:0008331">
    <property type="term" value="F:high voltage-gated calcium channel activity"/>
    <property type="evidence" value="ECO:0007669"/>
    <property type="project" value="TreeGrafter"/>
</dbReference>
<name>A0A9P1BQ75_9DINO</name>
<feature type="transmembrane region" description="Helical" evidence="15">
    <location>
        <begin position="230"/>
        <end position="252"/>
    </location>
</feature>
<keyword evidence="2" id="KW-0813">Transport</keyword>
<dbReference type="SUPFAM" id="SSF47473">
    <property type="entry name" value="EF-hand"/>
    <property type="match status" value="1"/>
</dbReference>
<dbReference type="PANTHER" id="PTHR45628:SF7">
    <property type="entry name" value="VOLTAGE-DEPENDENT CALCIUM CHANNEL TYPE A SUBUNIT ALPHA-1"/>
    <property type="match status" value="1"/>
</dbReference>
<dbReference type="InterPro" id="IPR011992">
    <property type="entry name" value="EF-hand-dom_pair"/>
</dbReference>
<dbReference type="PROSITE" id="PS00018">
    <property type="entry name" value="EF_HAND_1"/>
    <property type="match status" value="1"/>
</dbReference>
<evidence type="ECO:0000256" key="8">
    <source>
        <dbReference type="ARBA" id="ARBA00022882"/>
    </source>
</evidence>
<keyword evidence="9 15" id="KW-1133">Transmembrane helix</keyword>
<dbReference type="InterPro" id="IPR005821">
    <property type="entry name" value="Ion_trans_dom"/>
</dbReference>
<evidence type="ECO:0000313" key="18">
    <source>
        <dbReference type="EMBL" id="CAL4764751.1"/>
    </source>
</evidence>
<evidence type="ECO:0000256" key="6">
    <source>
        <dbReference type="ARBA" id="ARBA00022692"/>
    </source>
</evidence>
<comment type="subcellular location">
    <subcellularLocation>
        <location evidence="1">Membrane</location>
        <topology evidence="1">Multi-pass membrane protein</topology>
    </subcellularLocation>
</comment>
<feature type="transmembrane region" description="Helical" evidence="15">
    <location>
        <begin position="315"/>
        <end position="338"/>
    </location>
</feature>
<evidence type="ECO:0000256" key="3">
    <source>
        <dbReference type="ARBA" id="ARBA00022553"/>
    </source>
</evidence>